<dbReference type="Pfam" id="PF13432">
    <property type="entry name" value="TPR_16"/>
    <property type="match status" value="1"/>
</dbReference>
<sequence length="622" mass="68674">MGFDFNRIIFSSKKVTLSAGRLLRSSNADSVHKDCQGNDLFCCRQKNTSCGSANAPGNPCKSPIQVIRDEEVPIISSKKSDETHNSWKLEYKHADKSFTTLVSLENDRMGKSSCFLNNNVLPNTGLGACCKGLEKSGERDHSVSDSCPSTGSCSNSASPNSVLWKQEERSKFMSLSKQAGCQGANILSFGNIYRGASKRKQACRGNNVVVTTGVSEDCTEFRIQANAQVLGLGGGNYGHGNVIRSPKLHVKYKNAEDLKSAGNEEYKRGNFFEAISLYDQAIALSPRNAPCHNNKAAALVGLGRYAEAVGECLEAIQCDPSYSRAHHRLGSLYTRLGRVEDAKWHFLLCGQQPGSETMDKLLNLETHLSNMRKARNNQDWMVVLMESNFAINAGANASEQVLAFKAEALLKLHKANEALEVLLVAARELGKINTKRICRRDASLLIVEAQVYIYLGRFGDGLKAAEHAVNWDSRPESLMWLRKARILSNARKTGNEFYRAGNYIEACEAYGQGLECAPSNSVLLCKRAACRSKLGQWAQAVEDCTAALKYQPAYAKAQLRRAYSYSRLKRWEEALADYKMLRQEMPGDLSIAHSLHQVESELKKLQQAASKSRLSTTCALSY</sequence>
<comment type="caution">
    <text evidence="2">The sequence shown here is derived from an EMBL/GenBank/DDBJ whole genome shotgun (WGS) entry which is preliminary data.</text>
</comment>
<dbReference type="SUPFAM" id="SSF48452">
    <property type="entry name" value="TPR-like"/>
    <property type="match status" value="2"/>
</dbReference>
<dbReference type="InterPro" id="IPR019734">
    <property type="entry name" value="TPR_rpt"/>
</dbReference>
<accession>A0AAV7EZ94</accession>
<evidence type="ECO:0000313" key="2">
    <source>
        <dbReference type="EMBL" id="KAG9453221.1"/>
    </source>
</evidence>
<feature type="repeat" description="TPR" evidence="1">
    <location>
        <begin position="255"/>
        <end position="288"/>
    </location>
</feature>
<dbReference type="Proteomes" id="UP000825729">
    <property type="component" value="Unassembled WGS sequence"/>
</dbReference>
<dbReference type="InterPro" id="IPR044534">
    <property type="entry name" value="TTL1-4"/>
</dbReference>
<dbReference type="Pfam" id="PF13431">
    <property type="entry name" value="TPR_17"/>
    <property type="match status" value="1"/>
</dbReference>
<dbReference type="PANTHER" id="PTHR46050">
    <property type="entry name" value="TPR REPEAT-CONTAINING THIOREDOXIN"/>
    <property type="match status" value="1"/>
</dbReference>
<reference evidence="2 3" key="1">
    <citation type="submission" date="2021-07" db="EMBL/GenBank/DDBJ databases">
        <title>The Aristolochia fimbriata genome: insights into angiosperm evolution, floral development and chemical biosynthesis.</title>
        <authorList>
            <person name="Jiao Y."/>
        </authorList>
    </citation>
    <scope>NUCLEOTIDE SEQUENCE [LARGE SCALE GENOMIC DNA]</scope>
    <source>
        <strain evidence="2">IBCAS-2021</strain>
        <tissue evidence="2">Leaf</tissue>
    </source>
</reference>
<keyword evidence="1" id="KW-0802">TPR repeat</keyword>
<name>A0AAV7EZ94_ARIFI</name>
<proteinExistence type="predicted"/>
<dbReference type="GO" id="GO:0005737">
    <property type="term" value="C:cytoplasm"/>
    <property type="evidence" value="ECO:0007669"/>
    <property type="project" value="TreeGrafter"/>
</dbReference>
<organism evidence="2 3">
    <name type="scientific">Aristolochia fimbriata</name>
    <name type="common">White veined hardy Dutchman's pipe vine</name>
    <dbReference type="NCBI Taxonomy" id="158543"/>
    <lineage>
        <taxon>Eukaryota</taxon>
        <taxon>Viridiplantae</taxon>
        <taxon>Streptophyta</taxon>
        <taxon>Embryophyta</taxon>
        <taxon>Tracheophyta</taxon>
        <taxon>Spermatophyta</taxon>
        <taxon>Magnoliopsida</taxon>
        <taxon>Magnoliidae</taxon>
        <taxon>Piperales</taxon>
        <taxon>Aristolochiaceae</taxon>
        <taxon>Aristolochia</taxon>
    </lineage>
</organism>
<evidence type="ECO:0000313" key="3">
    <source>
        <dbReference type="Proteomes" id="UP000825729"/>
    </source>
</evidence>
<dbReference type="Pfam" id="PF13414">
    <property type="entry name" value="TPR_11"/>
    <property type="match status" value="1"/>
</dbReference>
<dbReference type="EMBL" id="JAINDJ010000003">
    <property type="protein sequence ID" value="KAG9453221.1"/>
    <property type="molecule type" value="Genomic_DNA"/>
</dbReference>
<evidence type="ECO:0000256" key="1">
    <source>
        <dbReference type="PROSITE-ProRule" id="PRU00339"/>
    </source>
</evidence>
<gene>
    <name evidence="2" type="ORF">H6P81_006125</name>
</gene>
<dbReference type="PROSITE" id="PS50005">
    <property type="entry name" value="TPR"/>
    <property type="match status" value="1"/>
</dbReference>
<keyword evidence="3" id="KW-1185">Reference proteome</keyword>
<dbReference type="PANTHER" id="PTHR46050:SF11">
    <property type="entry name" value="THIOREDOXIN DOMAIN-CONTAINING PROTEIN"/>
    <property type="match status" value="1"/>
</dbReference>
<dbReference type="Gene3D" id="1.25.40.10">
    <property type="entry name" value="Tetratricopeptide repeat domain"/>
    <property type="match status" value="1"/>
</dbReference>
<dbReference type="AlphaFoldDB" id="A0AAV7EZ94"/>
<protein>
    <submittedName>
        <fullName evidence="2">Uncharacterized protein</fullName>
    </submittedName>
</protein>
<dbReference type="SMART" id="SM00028">
    <property type="entry name" value="TPR"/>
    <property type="match status" value="5"/>
</dbReference>
<dbReference type="InterPro" id="IPR011990">
    <property type="entry name" value="TPR-like_helical_dom_sf"/>
</dbReference>